<evidence type="ECO:0000256" key="1">
    <source>
        <dbReference type="ARBA" id="ARBA00001974"/>
    </source>
</evidence>
<keyword evidence="2" id="KW-0285">Flavoprotein</keyword>
<comment type="caution">
    <text evidence="6">The sequence shown here is derived from an EMBL/GenBank/DDBJ whole genome shotgun (WGS) entry which is preliminary data.</text>
</comment>
<evidence type="ECO:0000256" key="3">
    <source>
        <dbReference type="ARBA" id="ARBA00022827"/>
    </source>
</evidence>
<evidence type="ECO:0000256" key="2">
    <source>
        <dbReference type="ARBA" id="ARBA00022630"/>
    </source>
</evidence>
<keyword evidence="4" id="KW-0560">Oxidoreductase</keyword>
<dbReference type="InterPro" id="IPR003953">
    <property type="entry name" value="FAD-dep_OxRdtase_2_FAD-bd"/>
</dbReference>
<dbReference type="Gene3D" id="3.90.700.10">
    <property type="entry name" value="Succinate dehydrogenase/fumarate reductase flavoprotein, catalytic domain"/>
    <property type="match status" value="1"/>
</dbReference>
<evidence type="ECO:0000313" key="6">
    <source>
        <dbReference type="EMBL" id="MBM6705038.1"/>
    </source>
</evidence>
<keyword evidence="3" id="KW-0274">FAD</keyword>
<gene>
    <name evidence="6" type="ORF">H6A60_11230</name>
</gene>
<dbReference type="Pfam" id="PF00890">
    <property type="entry name" value="FAD_binding_2"/>
    <property type="match status" value="1"/>
</dbReference>
<feature type="domain" description="FAD-dependent oxidoreductase 2 FAD-binding" evidence="5">
    <location>
        <begin position="4"/>
        <end position="233"/>
    </location>
</feature>
<reference evidence="6 7" key="1">
    <citation type="journal article" date="2021" name="Sci. Rep.">
        <title>The distribution of antibiotic resistance genes in chicken gut microbiota commensals.</title>
        <authorList>
            <person name="Juricova H."/>
            <person name="Matiasovicova J."/>
            <person name="Kubasova T."/>
            <person name="Cejkova D."/>
            <person name="Rychlik I."/>
        </authorList>
    </citation>
    <scope>NUCLEOTIDE SEQUENCE [LARGE SCALE GENOMIC DNA]</scope>
    <source>
        <strain evidence="6 7">An829</strain>
    </source>
</reference>
<dbReference type="InterPro" id="IPR027477">
    <property type="entry name" value="Succ_DH/fumarate_Rdtase_cat_sf"/>
</dbReference>
<evidence type="ECO:0000313" key="7">
    <source>
        <dbReference type="Proteomes" id="UP000715095"/>
    </source>
</evidence>
<dbReference type="Proteomes" id="UP000715095">
    <property type="component" value="Unassembled WGS sequence"/>
</dbReference>
<protein>
    <submittedName>
        <fullName evidence="6">FAD-binding protein</fullName>
    </submittedName>
</protein>
<dbReference type="InterPro" id="IPR036188">
    <property type="entry name" value="FAD/NAD-bd_sf"/>
</dbReference>
<name>A0ABS2DWC6_9BURK</name>
<evidence type="ECO:0000259" key="5">
    <source>
        <dbReference type="Pfam" id="PF00890"/>
    </source>
</evidence>
<dbReference type="Gene3D" id="3.50.50.60">
    <property type="entry name" value="FAD/NAD(P)-binding domain"/>
    <property type="match status" value="1"/>
</dbReference>
<dbReference type="SUPFAM" id="SSF56425">
    <property type="entry name" value="Succinate dehydrogenase/fumarate reductase flavoprotein, catalytic domain"/>
    <property type="match status" value="1"/>
</dbReference>
<comment type="cofactor">
    <cofactor evidence="1">
        <name>FAD</name>
        <dbReference type="ChEBI" id="CHEBI:57692"/>
    </cofactor>
</comment>
<sequence>PELVAKYHPYLKGRRSLGSKFNTGDGIVAATNIGASLLVEHNGFGMNMLFVGTGTDKSIGQPLVEVPLVIVNKAGTRFQDETKGYLAVNHMMVEKGYPTANWIFDKKSADAHRAGSLKLLFEQFKVKEYASLDELAKGEGIDAKALKQTIADYNADVTKGKDRVTGRTKLMQTIDTAPFFSFECEPRIYTSYSGLEIDTHARVLDTRRLPIPGLYAAGDVCGHLAYQANLGGGGISGIVMATVYGRIAGREAAKSTPQ</sequence>
<accession>A0ABS2DWC6</accession>
<evidence type="ECO:0000256" key="4">
    <source>
        <dbReference type="ARBA" id="ARBA00023002"/>
    </source>
</evidence>
<feature type="non-terminal residue" evidence="6">
    <location>
        <position position="1"/>
    </location>
</feature>
<dbReference type="PANTHER" id="PTHR43400:SF7">
    <property type="entry name" value="FAD-DEPENDENT OXIDOREDUCTASE 2 FAD BINDING DOMAIN-CONTAINING PROTEIN"/>
    <property type="match status" value="1"/>
</dbReference>
<dbReference type="EMBL" id="JACJJC010000071">
    <property type="protein sequence ID" value="MBM6705038.1"/>
    <property type="molecule type" value="Genomic_DNA"/>
</dbReference>
<organism evidence="6 7">
    <name type="scientific">Sutterella massiliensis</name>
    <dbReference type="NCBI Taxonomy" id="1816689"/>
    <lineage>
        <taxon>Bacteria</taxon>
        <taxon>Pseudomonadati</taxon>
        <taxon>Pseudomonadota</taxon>
        <taxon>Betaproteobacteria</taxon>
        <taxon>Burkholderiales</taxon>
        <taxon>Sutterellaceae</taxon>
        <taxon>Sutterella</taxon>
    </lineage>
</organism>
<dbReference type="PANTHER" id="PTHR43400">
    <property type="entry name" value="FUMARATE REDUCTASE"/>
    <property type="match status" value="1"/>
</dbReference>
<keyword evidence="7" id="KW-1185">Reference proteome</keyword>
<proteinExistence type="predicted"/>
<dbReference type="RefSeq" id="WP_205104662.1">
    <property type="nucleotide sequence ID" value="NZ_JACJJC010000071.1"/>
</dbReference>
<dbReference type="SUPFAM" id="SSF51905">
    <property type="entry name" value="FAD/NAD(P)-binding domain"/>
    <property type="match status" value="1"/>
</dbReference>
<dbReference type="InterPro" id="IPR050315">
    <property type="entry name" value="FAD-oxidoreductase_2"/>
</dbReference>